<evidence type="ECO:0000256" key="1">
    <source>
        <dbReference type="ARBA" id="ARBA00001927"/>
    </source>
</evidence>
<evidence type="ECO:0000256" key="2">
    <source>
        <dbReference type="ARBA" id="ARBA00001966"/>
    </source>
</evidence>
<sequence length="108" mass="11991">MAYVVTERCRDAKFTDCVVVCPVDCFYELEKQLVIDPDECIDCAACEAECPVEAICAEDDVPDAYKDAVEFNARESARLRAEGIEPITEQKKPLPTAEEKKKQLGLSG</sequence>
<evidence type="ECO:0000256" key="4">
    <source>
        <dbReference type="ARBA" id="ARBA00022485"/>
    </source>
</evidence>
<keyword evidence="3 9" id="KW-0813">Transport</keyword>
<dbReference type="PANTHER" id="PTHR42859">
    <property type="entry name" value="OXIDOREDUCTASE"/>
    <property type="match status" value="1"/>
</dbReference>
<feature type="domain" description="4Fe-4S ferredoxin-type" evidence="11">
    <location>
        <begin position="31"/>
        <end position="60"/>
    </location>
</feature>
<organism evidence="12">
    <name type="scientific">Candidatus Kentrum sp. DK</name>
    <dbReference type="NCBI Taxonomy" id="2126562"/>
    <lineage>
        <taxon>Bacteria</taxon>
        <taxon>Pseudomonadati</taxon>
        <taxon>Pseudomonadota</taxon>
        <taxon>Gammaproteobacteria</taxon>
        <taxon>Candidatus Kentrum</taxon>
    </lineage>
</organism>
<protein>
    <recommendedName>
        <fullName evidence="9">Ferredoxin</fullName>
    </recommendedName>
</protein>
<comment type="function">
    <text evidence="9">Ferredoxins are iron-sulfur proteins that transfer electrons in a wide variety of metabolic reactions.</text>
</comment>
<evidence type="ECO:0000256" key="5">
    <source>
        <dbReference type="ARBA" id="ARBA00022723"/>
    </source>
</evidence>
<evidence type="ECO:0000313" key="13">
    <source>
        <dbReference type="EMBL" id="VFJ49637.1"/>
    </source>
</evidence>
<dbReference type="InterPro" id="IPR017900">
    <property type="entry name" value="4Fe4S_Fe_S_CS"/>
</dbReference>
<dbReference type="GO" id="GO:0051539">
    <property type="term" value="F:4 iron, 4 sulfur cluster binding"/>
    <property type="evidence" value="ECO:0007669"/>
    <property type="project" value="UniProtKB-UniRule"/>
</dbReference>
<dbReference type="PANTHER" id="PTHR42859:SF2">
    <property type="entry name" value="FERREDOXIN"/>
    <property type="match status" value="1"/>
</dbReference>
<comment type="cofactor">
    <cofactor evidence="2 9">
        <name>[4Fe-4S] cluster</name>
        <dbReference type="ChEBI" id="CHEBI:49883"/>
    </cofactor>
</comment>
<evidence type="ECO:0000259" key="11">
    <source>
        <dbReference type="PROSITE" id="PS51379"/>
    </source>
</evidence>
<dbReference type="EMBL" id="CAADEY010000006">
    <property type="protein sequence ID" value="VFJ43796.1"/>
    <property type="molecule type" value="Genomic_DNA"/>
</dbReference>
<dbReference type="PRINTS" id="PR00354">
    <property type="entry name" value="7FE8SFRDOXIN"/>
</dbReference>
<comment type="cofactor">
    <cofactor evidence="1">
        <name>[3Fe-4S] cluster</name>
        <dbReference type="ChEBI" id="CHEBI:21137"/>
    </cofactor>
</comment>
<dbReference type="GO" id="GO:0009055">
    <property type="term" value="F:electron transfer activity"/>
    <property type="evidence" value="ECO:0007669"/>
    <property type="project" value="UniProtKB-UniRule"/>
</dbReference>
<feature type="region of interest" description="Disordered" evidence="10">
    <location>
        <begin position="82"/>
        <end position="108"/>
    </location>
</feature>
<gene>
    <name evidence="13" type="ORF">BECKDK2373B_GA0170837_102533</name>
    <name evidence="12" type="ORF">BECKDK2373C_GA0170839_100660</name>
</gene>
<dbReference type="EMBL" id="CAADEX010000025">
    <property type="protein sequence ID" value="VFJ49637.1"/>
    <property type="molecule type" value="Genomic_DNA"/>
</dbReference>
<name>A0A450RX79_9GAMM</name>
<evidence type="ECO:0000256" key="8">
    <source>
        <dbReference type="ARBA" id="ARBA00023014"/>
    </source>
</evidence>
<evidence type="ECO:0000256" key="7">
    <source>
        <dbReference type="ARBA" id="ARBA00023004"/>
    </source>
</evidence>
<dbReference type="InterPro" id="IPR000813">
    <property type="entry name" value="7Fe_ferredoxin"/>
</dbReference>
<keyword evidence="8 9" id="KW-0411">Iron-sulfur</keyword>
<accession>A0A450RX79</accession>
<evidence type="ECO:0000256" key="9">
    <source>
        <dbReference type="RuleBase" id="RU365098"/>
    </source>
</evidence>
<keyword evidence="5 9" id="KW-0479">Metal-binding</keyword>
<dbReference type="AlphaFoldDB" id="A0A450RX79"/>
<dbReference type="PROSITE" id="PS51379">
    <property type="entry name" value="4FE4S_FER_2"/>
    <property type="match status" value="1"/>
</dbReference>
<keyword evidence="4 9" id="KW-0004">4Fe-4S</keyword>
<dbReference type="Gene3D" id="3.30.70.20">
    <property type="match status" value="1"/>
</dbReference>
<dbReference type="PROSITE" id="PS00198">
    <property type="entry name" value="4FE4S_FER_1"/>
    <property type="match status" value="1"/>
</dbReference>
<keyword evidence="6 9" id="KW-0249">Electron transport</keyword>
<evidence type="ECO:0000313" key="12">
    <source>
        <dbReference type="EMBL" id="VFJ43796.1"/>
    </source>
</evidence>
<evidence type="ECO:0000256" key="6">
    <source>
        <dbReference type="ARBA" id="ARBA00022982"/>
    </source>
</evidence>
<dbReference type="InterPro" id="IPR050294">
    <property type="entry name" value="RnfB_subfamily"/>
</dbReference>
<keyword evidence="7 9" id="KW-0408">Iron</keyword>
<evidence type="ECO:0000256" key="10">
    <source>
        <dbReference type="SAM" id="MobiDB-lite"/>
    </source>
</evidence>
<reference evidence="12" key="1">
    <citation type="submission" date="2019-02" db="EMBL/GenBank/DDBJ databases">
        <authorList>
            <person name="Gruber-Vodicka R. H."/>
            <person name="Seah K. B. B."/>
        </authorList>
    </citation>
    <scope>NUCLEOTIDE SEQUENCE</scope>
    <source>
        <strain evidence="12">BECK_DK161</strain>
        <strain evidence="13">BECK_DK47</strain>
    </source>
</reference>
<dbReference type="Pfam" id="PF00037">
    <property type="entry name" value="Fer4"/>
    <property type="match status" value="1"/>
</dbReference>
<dbReference type="GO" id="GO:0046872">
    <property type="term" value="F:metal ion binding"/>
    <property type="evidence" value="ECO:0007669"/>
    <property type="project" value="UniProtKB-UniRule"/>
</dbReference>
<proteinExistence type="predicted"/>
<dbReference type="InterPro" id="IPR017896">
    <property type="entry name" value="4Fe4S_Fe-S-bd"/>
</dbReference>
<dbReference type="SUPFAM" id="SSF54862">
    <property type="entry name" value="4Fe-4S ferredoxins"/>
    <property type="match status" value="1"/>
</dbReference>
<evidence type="ECO:0000256" key="3">
    <source>
        <dbReference type="ARBA" id="ARBA00022448"/>
    </source>
</evidence>
<feature type="compositionally biased region" description="Basic and acidic residues" evidence="10">
    <location>
        <begin position="82"/>
        <end position="102"/>
    </location>
</feature>